<dbReference type="EMBL" id="BMAO01035267">
    <property type="protein sequence ID" value="GFR02448.1"/>
    <property type="molecule type" value="Genomic_DNA"/>
</dbReference>
<gene>
    <name evidence="1" type="primary">NCL1_56917</name>
    <name evidence="1" type="ORF">TNCT_462591</name>
</gene>
<sequence length="287" mass="33578">MAKKDPLVRHPVSLLEINCSQDEMSYITRMRNAIKFQTANREDYQYLNFNFVHLVVCPSSTTAKLETCLRHSFCKVMKSLVLVHNYTPFLQWTLIAIDNDGFPGERNLGQLQELIQRNDEYEQTELYLIANFGKAHRFSTDSGWICWNLLQRQLLRNTALSDLQIINVDILRSMHTSGWRRVFAENFIDFSCADTDIAAYLREQTECRPIHVFKEISKREMGETFNNFRILESIASPYYFTLPHRSTTTRNEMNNISDDSSINVPDDPPTEKEVFLFESKLRIARKI</sequence>
<name>A0A8X6GET0_TRICU</name>
<accession>A0A8X6GET0</accession>
<proteinExistence type="predicted"/>
<organism evidence="1 2">
    <name type="scientific">Trichonephila clavata</name>
    <name type="common">Joro spider</name>
    <name type="synonym">Nephila clavata</name>
    <dbReference type="NCBI Taxonomy" id="2740835"/>
    <lineage>
        <taxon>Eukaryota</taxon>
        <taxon>Metazoa</taxon>
        <taxon>Ecdysozoa</taxon>
        <taxon>Arthropoda</taxon>
        <taxon>Chelicerata</taxon>
        <taxon>Arachnida</taxon>
        <taxon>Araneae</taxon>
        <taxon>Araneomorphae</taxon>
        <taxon>Entelegynae</taxon>
        <taxon>Araneoidea</taxon>
        <taxon>Nephilidae</taxon>
        <taxon>Trichonephila</taxon>
    </lineage>
</organism>
<evidence type="ECO:0000313" key="1">
    <source>
        <dbReference type="EMBL" id="GFR02448.1"/>
    </source>
</evidence>
<dbReference type="OrthoDB" id="10451068at2759"/>
<comment type="caution">
    <text evidence="1">The sequence shown here is derived from an EMBL/GenBank/DDBJ whole genome shotgun (WGS) entry which is preliminary data.</text>
</comment>
<protein>
    <submittedName>
        <fullName evidence="1">Uncharacterized protein</fullName>
    </submittedName>
</protein>
<keyword evidence="2" id="KW-1185">Reference proteome</keyword>
<reference evidence="1" key="1">
    <citation type="submission" date="2020-07" db="EMBL/GenBank/DDBJ databases">
        <title>Multicomponent nature underlies the extraordinary mechanical properties of spider dragline silk.</title>
        <authorList>
            <person name="Kono N."/>
            <person name="Nakamura H."/>
            <person name="Mori M."/>
            <person name="Yoshida Y."/>
            <person name="Ohtoshi R."/>
            <person name="Malay A.D."/>
            <person name="Moran D.A.P."/>
            <person name="Tomita M."/>
            <person name="Numata K."/>
            <person name="Arakawa K."/>
        </authorList>
    </citation>
    <scope>NUCLEOTIDE SEQUENCE</scope>
</reference>
<dbReference type="AlphaFoldDB" id="A0A8X6GET0"/>
<dbReference type="Proteomes" id="UP000887116">
    <property type="component" value="Unassembled WGS sequence"/>
</dbReference>
<evidence type="ECO:0000313" key="2">
    <source>
        <dbReference type="Proteomes" id="UP000887116"/>
    </source>
</evidence>